<keyword evidence="5 8" id="KW-1133">Transmembrane helix</keyword>
<feature type="domain" description="TM2" evidence="10">
    <location>
        <begin position="130"/>
        <end position="178"/>
    </location>
</feature>
<evidence type="ECO:0000256" key="9">
    <source>
        <dbReference type="SAM" id="SignalP"/>
    </source>
</evidence>
<name>A0A1S3I3P1_LINAN</name>
<dbReference type="KEGG" id="lak:106160731"/>
<dbReference type="STRING" id="7574.A0A1S3I3P1"/>
<dbReference type="Proteomes" id="UP000085678">
    <property type="component" value="Unplaced"/>
</dbReference>
<evidence type="ECO:0000256" key="8">
    <source>
        <dbReference type="SAM" id="Phobius"/>
    </source>
</evidence>
<evidence type="ECO:0000256" key="4">
    <source>
        <dbReference type="ARBA" id="ARBA00022729"/>
    </source>
</evidence>
<feature type="transmembrane region" description="Helical" evidence="8">
    <location>
        <begin position="130"/>
        <end position="151"/>
    </location>
</feature>
<dbReference type="RefSeq" id="XP_013392853.1">
    <property type="nucleotide sequence ID" value="XM_013537399.2"/>
</dbReference>
<evidence type="ECO:0000256" key="1">
    <source>
        <dbReference type="ARBA" id="ARBA00004141"/>
    </source>
</evidence>
<dbReference type="InterPro" id="IPR050932">
    <property type="entry name" value="TM2D1-3-like"/>
</dbReference>
<proteinExistence type="inferred from homology"/>
<evidence type="ECO:0000259" key="10">
    <source>
        <dbReference type="Pfam" id="PF05154"/>
    </source>
</evidence>
<dbReference type="PANTHER" id="PTHR21016">
    <property type="entry name" value="BETA-AMYLOID BINDING PROTEIN-RELATED"/>
    <property type="match status" value="1"/>
</dbReference>
<protein>
    <submittedName>
        <fullName evidence="12">TM2 domain-containing protein 2</fullName>
    </submittedName>
</protein>
<keyword evidence="7" id="KW-0325">Glycoprotein</keyword>
<evidence type="ECO:0000256" key="6">
    <source>
        <dbReference type="ARBA" id="ARBA00023136"/>
    </source>
</evidence>
<evidence type="ECO:0000313" key="11">
    <source>
        <dbReference type="Proteomes" id="UP000085678"/>
    </source>
</evidence>
<evidence type="ECO:0000256" key="2">
    <source>
        <dbReference type="ARBA" id="ARBA00008284"/>
    </source>
</evidence>
<accession>A0A1S3I3P1</accession>
<dbReference type="OrthoDB" id="408511at2759"/>
<evidence type="ECO:0000256" key="3">
    <source>
        <dbReference type="ARBA" id="ARBA00022692"/>
    </source>
</evidence>
<dbReference type="AlphaFoldDB" id="A0A1S3I3P1"/>
<keyword evidence="6 8" id="KW-0472">Membrane</keyword>
<comment type="similarity">
    <text evidence="2">Belongs to the TM2 family.</text>
</comment>
<dbReference type="FunCoup" id="A0A1S3I3P1">
    <property type="interactions" value="655"/>
</dbReference>
<evidence type="ECO:0000256" key="7">
    <source>
        <dbReference type="ARBA" id="ARBA00023180"/>
    </source>
</evidence>
<keyword evidence="11" id="KW-1185">Reference proteome</keyword>
<gene>
    <name evidence="12" type="primary">LOC106160731</name>
</gene>
<feature type="chain" id="PRO_5010338993" evidence="9">
    <location>
        <begin position="23"/>
        <end position="197"/>
    </location>
</feature>
<dbReference type="PANTHER" id="PTHR21016:SF4">
    <property type="entry name" value="TM2 DOMAIN-CONTAINING PROTEIN 2"/>
    <property type="match status" value="1"/>
</dbReference>
<sequence>MAASLRAAVVSLFFILLQFVLILNLQTDNIYVPIGQERYSEEEGYHYNPEGPLVLCEYLPEEFIGCEEPTDHDGNLTARDELGYGCVKWGGQKYDEVEKTKVVCRVLDYIECFGNRTFFKDGVPCIKYTGHYFVVTLIYSVLLGFLGIDRFCLGHTGTAVGKLMTLGGVGIWWIVDIILLVTGQLLPEDGSNWMPNY</sequence>
<dbReference type="GeneID" id="106160731"/>
<evidence type="ECO:0000256" key="5">
    <source>
        <dbReference type="ARBA" id="ARBA00022989"/>
    </source>
</evidence>
<comment type="subcellular location">
    <subcellularLocation>
        <location evidence="1">Membrane</location>
        <topology evidence="1">Multi-pass membrane protein</topology>
    </subcellularLocation>
</comment>
<dbReference type="InParanoid" id="A0A1S3I3P1"/>
<organism evidence="11 12">
    <name type="scientific">Lingula anatina</name>
    <name type="common">Brachiopod</name>
    <name type="synonym">Lingula unguis</name>
    <dbReference type="NCBI Taxonomy" id="7574"/>
    <lineage>
        <taxon>Eukaryota</taxon>
        <taxon>Metazoa</taxon>
        <taxon>Spiralia</taxon>
        <taxon>Lophotrochozoa</taxon>
        <taxon>Brachiopoda</taxon>
        <taxon>Linguliformea</taxon>
        <taxon>Lingulata</taxon>
        <taxon>Lingulida</taxon>
        <taxon>Linguloidea</taxon>
        <taxon>Lingulidae</taxon>
        <taxon>Lingula</taxon>
    </lineage>
</organism>
<evidence type="ECO:0000313" key="12">
    <source>
        <dbReference type="RefSeq" id="XP_013392853.1"/>
    </source>
</evidence>
<keyword evidence="4 9" id="KW-0732">Signal</keyword>
<dbReference type="InterPro" id="IPR007829">
    <property type="entry name" value="TM2"/>
</dbReference>
<dbReference type="Pfam" id="PF05154">
    <property type="entry name" value="TM2"/>
    <property type="match status" value="1"/>
</dbReference>
<reference evidence="12" key="1">
    <citation type="submission" date="2025-08" db="UniProtKB">
        <authorList>
            <consortium name="RefSeq"/>
        </authorList>
    </citation>
    <scope>IDENTIFICATION</scope>
    <source>
        <tissue evidence="12">Gonads</tissue>
    </source>
</reference>
<dbReference type="GO" id="GO:0016020">
    <property type="term" value="C:membrane"/>
    <property type="evidence" value="ECO:0007669"/>
    <property type="project" value="UniProtKB-SubCell"/>
</dbReference>
<feature type="signal peptide" evidence="9">
    <location>
        <begin position="1"/>
        <end position="22"/>
    </location>
</feature>
<keyword evidence="3 8" id="KW-0812">Transmembrane</keyword>
<feature type="transmembrane region" description="Helical" evidence="8">
    <location>
        <begin position="163"/>
        <end position="186"/>
    </location>
</feature>